<reference evidence="1 2" key="1">
    <citation type="journal article" date="2020" name="Front. Microbiol.">
        <title>Phenotypic and Genetic Characterization of the Cheese Ripening Yeast Geotrichum candidum.</title>
        <authorList>
            <person name="Perkins V."/>
            <person name="Vignola S."/>
            <person name="Lessard M.H."/>
            <person name="Plante P.L."/>
            <person name="Corbeil J."/>
            <person name="Dugat-Bony E."/>
            <person name="Frenette M."/>
            <person name="Labrie S."/>
        </authorList>
    </citation>
    <scope>NUCLEOTIDE SEQUENCE [LARGE SCALE GENOMIC DNA]</scope>
    <source>
        <strain evidence="1 2">LMA-1147</strain>
    </source>
</reference>
<protein>
    <submittedName>
        <fullName evidence="1">Uncharacterized protein</fullName>
    </submittedName>
</protein>
<accession>A0ACB6V1W5</accession>
<dbReference type="Proteomes" id="UP000744676">
    <property type="component" value="Unassembled WGS sequence"/>
</dbReference>
<dbReference type="EMBL" id="QVQA01000132">
    <property type="protein sequence ID" value="KAF5095205.1"/>
    <property type="molecule type" value="Genomic_DNA"/>
</dbReference>
<proteinExistence type="predicted"/>
<name>A0ACB6V1W5_9ASCO</name>
<sequence>MSDSRYSYDENAEVWPYFVLTLLSVVLIPATLIAYSRFTAKKETTDTYKSTFKADNDADIQKYRTKLKRNNLFTKLNVFVFFGWLVFAGLIYLITIQEPSADGAKIFDPYELLELPYSATEKEIKSTYRKLSLKYHPDKVHELGNFTREEVEARFVEITKAYKALTDEEVRENFIKYGHPDGPQETTHGIALPKWMVEGTGSPVVVSLYAIFFGVVLPWFVGKWWGSIQEYTKNGIHRDTAGLFFEEIIKDQPVFITHEKIVEFVSRAAEYKSLLPKLTPDDILELLNAHLERKPVKNELDKITVVARVPALLDGFLDIANAFKVPSLLTKIIEVRRAIIQAVPIKSLSNGELYQLPGATDAVLAATVTRVNDLIKIPAAEAKKALGTKDTAQTDNALNAAKNLPKITILSSKFKVPGEEVVPPQSQVHLIIKFSISSPVNTIPKFTEESLEEEETDILLRNPLSNSNKGPKLPYVIAPYFPVPEHTSWEVIVAAPGDKLVDGPVTLTNGTITKITKESKLVTQDDIEVNTFKLQLSMMSPQFLGSFNFDVQLLNKTYFGLDLSLKVPMVVENPPESTETEEDVYDIPDAEEDSLAGTMAQMKGEKVSKKKDNEDEEEEEEEEDFSDIDTDTDAEFESDDDDADFDEEEKKKK</sequence>
<evidence type="ECO:0000313" key="2">
    <source>
        <dbReference type="Proteomes" id="UP000744676"/>
    </source>
</evidence>
<comment type="caution">
    <text evidence="1">The sequence shown here is derived from an EMBL/GenBank/DDBJ whole genome shotgun (WGS) entry which is preliminary data.</text>
</comment>
<gene>
    <name evidence="1" type="ORF">D0Z00_003242</name>
</gene>
<keyword evidence="2" id="KW-1185">Reference proteome</keyword>
<organism evidence="1 2">
    <name type="scientific">Geotrichum galactomycetum</name>
    <dbReference type="NCBI Taxonomy" id="27317"/>
    <lineage>
        <taxon>Eukaryota</taxon>
        <taxon>Fungi</taxon>
        <taxon>Dikarya</taxon>
        <taxon>Ascomycota</taxon>
        <taxon>Saccharomycotina</taxon>
        <taxon>Dipodascomycetes</taxon>
        <taxon>Dipodascales</taxon>
        <taxon>Dipodascaceae</taxon>
        <taxon>Geotrichum</taxon>
    </lineage>
</organism>
<evidence type="ECO:0000313" key="1">
    <source>
        <dbReference type="EMBL" id="KAF5095205.1"/>
    </source>
</evidence>